<proteinExistence type="predicted"/>
<dbReference type="OrthoDB" id="9811740at2"/>
<protein>
    <submittedName>
        <fullName evidence="1">Acetamidase</fullName>
    </submittedName>
</protein>
<dbReference type="PANTHER" id="PTHR31891:SF1">
    <property type="entry name" value="FORMAMIDASE C869.04-RELATED"/>
    <property type="match status" value="1"/>
</dbReference>
<dbReference type="Pfam" id="PF03069">
    <property type="entry name" value="FmdA_AmdA"/>
    <property type="match status" value="2"/>
</dbReference>
<dbReference type="AlphaFoldDB" id="A0A5S3QJ26"/>
<gene>
    <name evidence="1" type="ORF">FFL34_06115</name>
</gene>
<accession>A0A5S3QJ26</accession>
<organism evidence="1 2">
    <name type="scientific">Lentibacillus cibarius</name>
    <dbReference type="NCBI Taxonomy" id="2583219"/>
    <lineage>
        <taxon>Bacteria</taxon>
        <taxon>Bacillati</taxon>
        <taxon>Bacillota</taxon>
        <taxon>Bacilli</taxon>
        <taxon>Bacillales</taxon>
        <taxon>Bacillaceae</taxon>
        <taxon>Lentibacillus</taxon>
    </lineage>
</organism>
<name>A0A5S3QJ26_9BACI</name>
<evidence type="ECO:0000313" key="1">
    <source>
        <dbReference type="EMBL" id="TMN21737.1"/>
    </source>
</evidence>
<comment type="caution">
    <text evidence="1">The sequence shown here is derived from an EMBL/GenBank/DDBJ whole genome shotgun (WGS) entry which is preliminary data.</text>
</comment>
<reference evidence="1 2" key="1">
    <citation type="submission" date="2019-05" db="EMBL/GenBank/DDBJ databases">
        <title>Genomic analysis of Lentibacillus sp. NKC220-2.</title>
        <authorList>
            <person name="Oh Y.J."/>
        </authorList>
    </citation>
    <scope>NUCLEOTIDE SEQUENCE [LARGE SCALE GENOMIC DNA]</scope>
    <source>
        <strain evidence="1 2">NKC220-2</strain>
    </source>
</reference>
<dbReference type="RefSeq" id="WP_138602439.1">
    <property type="nucleotide sequence ID" value="NZ_VCIA01000001.1"/>
</dbReference>
<sequence length="318" mass="35263">MSIHHHNHSFMTIHDFNRHSHIGWDNSLKPIAEVDSGQTVTYEITESSGGQFNKHSTAEDVKNLDFSKVNPTAGPVYVKGAQPGDTLEIEMINFQQLDWGWTALIPGFGLLSDYFQEPAIKTFDLTNSNTIEFLDGINLSMKPFPGTVGVALPESGKFSVVPPRKNGGNMDIRHLTRGTKLYLPVWVEGALFSIGDTHAAQGDGEVCGTAIEASMETTIRFTLHKGKSIQEPRYEIPGPPTPEADSRGYYVTTGHGEDIYQASQNAIHYMIEHLVGTYKMTEQEAYMLCSLAVDLRISEIVDMPNWLVSAFLPNAIFR</sequence>
<dbReference type="SUPFAM" id="SSF141130">
    <property type="entry name" value="Acetamidase/Formamidase-like"/>
    <property type="match status" value="1"/>
</dbReference>
<dbReference type="Gene3D" id="3.10.28.20">
    <property type="entry name" value="Acetamidase/Formamidase-like domains"/>
    <property type="match status" value="1"/>
</dbReference>
<dbReference type="PANTHER" id="PTHR31891">
    <property type="entry name" value="FORMAMIDASE C869.04-RELATED"/>
    <property type="match status" value="1"/>
</dbReference>
<dbReference type="GO" id="GO:0016811">
    <property type="term" value="F:hydrolase activity, acting on carbon-nitrogen (but not peptide) bonds, in linear amides"/>
    <property type="evidence" value="ECO:0007669"/>
    <property type="project" value="InterPro"/>
</dbReference>
<dbReference type="Proteomes" id="UP000306980">
    <property type="component" value="Unassembled WGS sequence"/>
</dbReference>
<dbReference type="InterPro" id="IPR004304">
    <property type="entry name" value="FmdA_AmdA"/>
</dbReference>
<dbReference type="Gene3D" id="2.60.120.580">
    <property type="entry name" value="Acetamidase/Formamidase-like domains"/>
    <property type="match status" value="2"/>
</dbReference>
<evidence type="ECO:0000313" key="2">
    <source>
        <dbReference type="Proteomes" id="UP000306980"/>
    </source>
</evidence>
<dbReference type="EMBL" id="VCIA01000001">
    <property type="protein sequence ID" value="TMN21737.1"/>
    <property type="molecule type" value="Genomic_DNA"/>
</dbReference>